<reference evidence="6 7" key="1">
    <citation type="submission" date="2015-05" db="EMBL/GenBank/DDBJ databases">
        <title>Distinctive expansion of gene families associated with plant cell wall degradation and secondary metabolism in the genomes of grapevine trunk pathogens.</title>
        <authorList>
            <person name="Lawrence D.P."/>
            <person name="Travadon R."/>
            <person name="Rolshausen P.E."/>
            <person name="Baumgartner K."/>
        </authorList>
    </citation>
    <scope>NUCLEOTIDE SEQUENCE [LARGE SCALE GENOMIC DNA]</scope>
    <source>
        <strain evidence="6">UCRPC4</strain>
    </source>
</reference>
<protein>
    <submittedName>
        <fullName evidence="6">Putative nefa-interacting nuclear protein nip30</fullName>
    </submittedName>
</protein>
<feature type="coiled-coil region" evidence="3">
    <location>
        <begin position="98"/>
        <end position="125"/>
    </location>
</feature>
<keyword evidence="2" id="KW-0539">Nucleus</keyword>
<dbReference type="InterPro" id="IPR019331">
    <property type="entry name" value="FAM192A/Fyv6_N"/>
</dbReference>
<dbReference type="Pfam" id="PF10187">
    <property type="entry name" value="FAM192A_Fyv6_N"/>
    <property type="match status" value="1"/>
</dbReference>
<dbReference type="PANTHER" id="PTHR13495:SF0">
    <property type="entry name" value="PSME3-INTERACTING PROTEIN"/>
    <property type="match status" value="1"/>
</dbReference>
<feature type="compositionally biased region" description="Polar residues" evidence="4">
    <location>
        <begin position="163"/>
        <end position="198"/>
    </location>
</feature>
<dbReference type="AlphaFoldDB" id="A0A0G2FPT2"/>
<dbReference type="InterPro" id="IPR039845">
    <property type="entry name" value="FAM192A"/>
</dbReference>
<feature type="compositionally biased region" description="Acidic residues" evidence="4">
    <location>
        <begin position="223"/>
        <end position="232"/>
    </location>
</feature>
<dbReference type="EMBL" id="LCWF01000246">
    <property type="protein sequence ID" value="KKY13943.1"/>
    <property type="molecule type" value="Genomic_DNA"/>
</dbReference>
<dbReference type="PANTHER" id="PTHR13495">
    <property type="entry name" value="NEFA-INTERACTING NUCLEAR PROTEIN NIP30"/>
    <property type="match status" value="1"/>
</dbReference>
<reference evidence="6 7" key="2">
    <citation type="submission" date="2015-05" db="EMBL/GenBank/DDBJ databases">
        <authorList>
            <person name="Morales-Cruz A."/>
            <person name="Amrine K.C."/>
            <person name="Cantu D."/>
        </authorList>
    </citation>
    <scope>NUCLEOTIDE SEQUENCE [LARGE SCALE GENOMIC DNA]</scope>
    <source>
        <strain evidence="6">UCRPC4</strain>
    </source>
</reference>
<evidence type="ECO:0000259" key="5">
    <source>
        <dbReference type="Pfam" id="PF10187"/>
    </source>
</evidence>
<feature type="region of interest" description="Disordered" evidence="4">
    <location>
        <begin position="136"/>
        <end position="232"/>
    </location>
</feature>
<feature type="region of interest" description="Disordered" evidence="4">
    <location>
        <begin position="1"/>
        <end position="20"/>
    </location>
</feature>
<dbReference type="GO" id="GO:0005634">
    <property type="term" value="C:nucleus"/>
    <property type="evidence" value="ECO:0007669"/>
    <property type="project" value="UniProtKB-SubCell"/>
</dbReference>
<name>A0A0G2FPT2_PHACM</name>
<proteinExistence type="predicted"/>
<organism evidence="6 7">
    <name type="scientific">Phaeomoniella chlamydospora</name>
    <name type="common">Phaeoacremonium chlamydosporum</name>
    <dbReference type="NCBI Taxonomy" id="158046"/>
    <lineage>
        <taxon>Eukaryota</taxon>
        <taxon>Fungi</taxon>
        <taxon>Dikarya</taxon>
        <taxon>Ascomycota</taxon>
        <taxon>Pezizomycotina</taxon>
        <taxon>Eurotiomycetes</taxon>
        <taxon>Chaetothyriomycetidae</taxon>
        <taxon>Phaeomoniellales</taxon>
        <taxon>Phaeomoniellaceae</taxon>
        <taxon>Phaeomoniella</taxon>
    </lineage>
</organism>
<dbReference type="OrthoDB" id="75807at2759"/>
<comment type="caution">
    <text evidence="6">The sequence shown here is derived from an EMBL/GenBank/DDBJ whole genome shotgun (WGS) entry which is preliminary data.</text>
</comment>
<evidence type="ECO:0000256" key="4">
    <source>
        <dbReference type="SAM" id="MobiDB-lite"/>
    </source>
</evidence>
<sequence length="232" mass="25400">MSSGFVSEGGAEESAPRDNAWLKVQRDLEAKRAQKIEQGKQEGGKSLYEVLQQNKAAKQEAFEESTRLKNQFRTLDEDEVEFLDSVLESTRAQEAAVRKETREQLEAFRKQQEAAEKAALEVEDASIREQQITLKASQEQWSARKRKRDTDKGVNGLLKLRKMSSSNSENTEAAVASSTTGKQSSTAKAPVVTSSVSKGTPAVEVDTVEPTKPSAVALGLGDYDSDDDEISG</sequence>
<evidence type="ECO:0000256" key="3">
    <source>
        <dbReference type="SAM" id="Coils"/>
    </source>
</evidence>
<gene>
    <name evidence="6" type="ORF">UCRPC4_g06887</name>
</gene>
<accession>A0A0G2FPT2</accession>
<evidence type="ECO:0000313" key="6">
    <source>
        <dbReference type="EMBL" id="KKY13943.1"/>
    </source>
</evidence>
<keyword evidence="3" id="KW-0175">Coiled coil</keyword>
<feature type="domain" description="FAM192A/Fyv6 N-terminal" evidence="5">
    <location>
        <begin position="5"/>
        <end position="109"/>
    </location>
</feature>
<evidence type="ECO:0000313" key="7">
    <source>
        <dbReference type="Proteomes" id="UP000053317"/>
    </source>
</evidence>
<dbReference type="Proteomes" id="UP000053317">
    <property type="component" value="Unassembled WGS sequence"/>
</dbReference>
<evidence type="ECO:0000256" key="2">
    <source>
        <dbReference type="ARBA" id="ARBA00023242"/>
    </source>
</evidence>
<comment type="subcellular location">
    <subcellularLocation>
        <location evidence="1">Nucleus</location>
    </subcellularLocation>
</comment>
<keyword evidence="7" id="KW-1185">Reference proteome</keyword>
<evidence type="ECO:0000256" key="1">
    <source>
        <dbReference type="ARBA" id="ARBA00004123"/>
    </source>
</evidence>